<evidence type="ECO:0000313" key="6">
    <source>
        <dbReference type="Proteomes" id="UP001499843"/>
    </source>
</evidence>
<evidence type="ECO:0000256" key="3">
    <source>
        <dbReference type="SAM" id="Phobius"/>
    </source>
</evidence>
<comment type="caution">
    <text evidence="5">The sequence shown here is derived from an EMBL/GenBank/DDBJ whole genome shotgun (WGS) entry which is preliminary data.</text>
</comment>
<dbReference type="Gene3D" id="3.30.300.30">
    <property type="match status" value="1"/>
</dbReference>
<name>A0ABN3C6Y0_9ACTN</name>
<dbReference type="Gene3D" id="3.40.50.12780">
    <property type="entry name" value="N-terminal domain of ligase-like"/>
    <property type="match status" value="1"/>
</dbReference>
<dbReference type="GO" id="GO:0016874">
    <property type="term" value="F:ligase activity"/>
    <property type="evidence" value="ECO:0007669"/>
    <property type="project" value="UniProtKB-KW"/>
</dbReference>
<keyword evidence="3" id="KW-1133">Transmembrane helix</keyword>
<evidence type="ECO:0000259" key="4">
    <source>
        <dbReference type="Pfam" id="PF00501"/>
    </source>
</evidence>
<evidence type="ECO:0000256" key="2">
    <source>
        <dbReference type="ARBA" id="ARBA00022598"/>
    </source>
</evidence>
<gene>
    <name evidence="5" type="ORF">GCM10009850_006660</name>
</gene>
<keyword evidence="6" id="KW-1185">Reference proteome</keyword>
<protein>
    <submittedName>
        <fullName evidence="5">Fatty acyl-AMP ligase</fullName>
    </submittedName>
</protein>
<dbReference type="Pfam" id="PF00501">
    <property type="entry name" value="AMP-binding"/>
    <property type="match status" value="1"/>
</dbReference>
<dbReference type="InterPro" id="IPR040097">
    <property type="entry name" value="FAAL/FAAC"/>
</dbReference>
<dbReference type="EMBL" id="BAAAQX010000001">
    <property type="protein sequence ID" value="GAA2205029.1"/>
    <property type="molecule type" value="Genomic_DNA"/>
</dbReference>
<dbReference type="PROSITE" id="PS00455">
    <property type="entry name" value="AMP_BINDING"/>
    <property type="match status" value="1"/>
</dbReference>
<dbReference type="SUPFAM" id="SSF56801">
    <property type="entry name" value="Acetyl-CoA synthetase-like"/>
    <property type="match status" value="1"/>
</dbReference>
<feature type="domain" description="AMP-dependent synthetase/ligase" evidence="4">
    <location>
        <begin position="5"/>
        <end position="355"/>
    </location>
</feature>
<dbReference type="InterPro" id="IPR020845">
    <property type="entry name" value="AMP-binding_CS"/>
</dbReference>
<keyword evidence="3" id="KW-0812">Transmembrane</keyword>
<dbReference type="InterPro" id="IPR045851">
    <property type="entry name" value="AMP-bd_C_sf"/>
</dbReference>
<sequence>MRVCAPGDRALLLFPEGLDFATAFLGCLYAGVIAVPSPLPGRYAHQQRRVAAITLDARPGAILTTAATRDEVRTFASSYGQGQVPLLVLPLADEAPADALRPRRADSLALLQYTSGSTGRPKGVMLTNGNLIANVANLVATFGLTAQTRLGGWVPHYHDMGLMALILPAWYTGSSATMMSPAAFLRRPVRWLEMVDNRNLTWSAGPNFAYDQCTRTVTDEQIAGLDLGNWRYASNGSEPVRASILDAFAQRFAPAGFRREALNPCYGLAEATVFVSGTGCRAPVILRADEASLAAGILRAADAAEEQTATRDLVSNGTVRGLEILVVDPDSGAICGDGQIGELWLRGTSVGAGYWRNPGETERVFNATTADGRSGYLRTGDLGAIRQGELFVTGRIKELIIVRGRNIYPQDIEHIIREEIPDLRGLFGAAFSVTGADGDELLAVIHEIRPSTKADRLAGIGAEIRQAVARETGATIMGLALVRRGTVRRTTSGKIQRLAMRDLFQAGEIAALWSSVHPSMPAQPLQAPPERAW</sequence>
<evidence type="ECO:0000256" key="1">
    <source>
        <dbReference type="ARBA" id="ARBA00006432"/>
    </source>
</evidence>
<dbReference type="Proteomes" id="UP001499843">
    <property type="component" value="Unassembled WGS sequence"/>
</dbReference>
<feature type="transmembrane region" description="Helical" evidence="3">
    <location>
        <begin position="20"/>
        <end position="39"/>
    </location>
</feature>
<dbReference type="PANTHER" id="PTHR22754">
    <property type="entry name" value="DISCO-INTERACTING PROTEIN 2 DIP2 -RELATED"/>
    <property type="match status" value="1"/>
</dbReference>
<dbReference type="InterPro" id="IPR000873">
    <property type="entry name" value="AMP-dep_synth/lig_dom"/>
</dbReference>
<dbReference type="InterPro" id="IPR042099">
    <property type="entry name" value="ANL_N_sf"/>
</dbReference>
<reference evidence="5 6" key="1">
    <citation type="journal article" date="2019" name="Int. J. Syst. Evol. Microbiol.">
        <title>The Global Catalogue of Microorganisms (GCM) 10K type strain sequencing project: providing services to taxonomists for standard genome sequencing and annotation.</title>
        <authorList>
            <consortium name="The Broad Institute Genomics Platform"/>
            <consortium name="The Broad Institute Genome Sequencing Center for Infectious Disease"/>
            <person name="Wu L."/>
            <person name="Ma J."/>
        </authorList>
    </citation>
    <scope>NUCLEOTIDE SEQUENCE [LARGE SCALE GENOMIC DNA]</scope>
    <source>
        <strain evidence="5 6">JCM 16114</strain>
    </source>
</reference>
<proteinExistence type="inferred from homology"/>
<keyword evidence="2 5" id="KW-0436">Ligase</keyword>
<comment type="similarity">
    <text evidence="1">Belongs to the ATP-dependent AMP-binding enzyme family.</text>
</comment>
<keyword evidence="3" id="KW-0472">Membrane</keyword>
<accession>A0ABN3C6Y0</accession>
<dbReference type="PANTHER" id="PTHR22754:SF32">
    <property type="entry name" value="DISCO-INTERACTING PROTEIN 2"/>
    <property type="match status" value="1"/>
</dbReference>
<organism evidence="5 6">
    <name type="scientific">Nonomuraea monospora</name>
    <dbReference type="NCBI Taxonomy" id="568818"/>
    <lineage>
        <taxon>Bacteria</taxon>
        <taxon>Bacillati</taxon>
        <taxon>Actinomycetota</taxon>
        <taxon>Actinomycetes</taxon>
        <taxon>Streptosporangiales</taxon>
        <taxon>Streptosporangiaceae</taxon>
        <taxon>Nonomuraea</taxon>
    </lineage>
</organism>
<evidence type="ECO:0000313" key="5">
    <source>
        <dbReference type="EMBL" id="GAA2205029.1"/>
    </source>
</evidence>
<dbReference type="CDD" id="cd05931">
    <property type="entry name" value="FAAL"/>
    <property type="match status" value="1"/>
</dbReference>